<feature type="region of interest" description="Disordered" evidence="1">
    <location>
        <begin position="97"/>
        <end position="116"/>
    </location>
</feature>
<evidence type="ECO:0000313" key="2">
    <source>
        <dbReference type="EMBL" id="GBP85643.1"/>
    </source>
</evidence>
<feature type="compositionally biased region" description="Polar residues" evidence="1">
    <location>
        <begin position="132"/>
        <end position="141"/>
    </location>
</feature>
<dbReference type="EMBL" id="BGZK01001750">
    <property type="protein sequence ID" value="GBP85643.1"/>
    <property type="molecule type" value="Genomic_DNA"/>
</dbReference>
<gene>
    <name evidence="2" type="ORF">EVAR_102174_1</name>
</gene>
<name>A0A4C1ZER7_EUMVA</name>
<dbReference type="AlphaFoldDB" id="A0A4C1ZER7"/>
<evidence type="ECO:0000256" key="1">
    <source>
        <dbReference type="SAM" id="MobiDB-lite"/>
    </source>
</evidence>
<organism evidence="2 3">
    <name type="scientific">Eumeta variegata</name>
    <name type="common">Bagworm moth</name>
    <name type="synonym">Eumeta japonica</name>
    <dbReference type="NCBI Taxonomy" id="151549"/>
    <lineage>
        <taxon>Eukaryota</taxon>
        <taxon>Metazoa</taxon>
        <taxon>Ecdysozoa</taxon>
        <taxon>Arthropoda</taxon>
        <taxon>Hexapoda</taxon>
        <taxon>Insecta</taxon>
        <taxon>Pterygota</taxon>
        <taxon>Neoptera</taxon>
        <taxon>Endopterygota</taxon>
        <taxon>Lepidoptera</taxon>
        <taxon>Glossata</taxon>
        <taxon>Ditrysia</taxon>
        <taxon>Tineoidea</taxon>
        <taxon>Psychidae</taxon>
        <taxon>Oiketicinae</taxon>
        <taxon>Eumeta</taxon>
    </lineage>
</organism>
<proteinExistence type="predicted"/>
<sequence length="203" mass="21962">MKEIILSTRTKQLAKASNINRADRILQGRRPFETLSVGCNLEAGLGIEVLQPRGGNNTPDVVDPCLIKFFSAPSHMAPRATAPLALPLGRRFGVGRPAAAPRAGGAAVPRDQSARPLLFENSRDKLAHDPSESSWTPQPIDTRNPKGTPKPAHFGAAAELPTAWLWYGERDGMESLMSMLKFRECAVLKPVHVRQISPNGSGV</sequence>
<evidence type="ECO:0000313" key="3">
    <source>
        <dbReference type="Proteomes" id="UP000299102"/>
    </source>
</evidence>
<reference evidence="2 3" key="1">
    <citation type="journal article" date="2019" name="Commun. Biol.">
        <title>The bagworm genome reveals a unique fibroin gene that provides high tensile strength.</title>
        <authorList>
            <person name="Kono N."/>
            <person name="Nakamura H."/>
            <person name="Ohtoshi R."/>
            <person name="Tomita M."/>
            <person name="Numata K."/>
            <person name="Arakawa K."/>
        </authorList>
    </citation>
    <scope>NUCLEOTIDE SEQUENCE [LARGE SCALE GENOMIC DNA]</scope>
</reference>
<comment type="caution">
    <text evidence="2">The sequence shown here is derived from an EMBL/GenBank/DDBJ whole genome shotgun (WGS) entry which is preliminary data.</text>
</comment>
<feature type="region of interest" description="Disordered" evidence="1">
    <location>
        <begin position="125"/>
        <end position="154"/>
    </location>
</feature>
<accession>A0A4C1ZER7</accession>
<protein>
    <submittedName>
        <fullName evidence="2">Uncharacterized protein</fullName>
    </submittedName>
</protein>
<keyword evidence="3" id="KW-1185">Reference proteome</keyword>
<feature type="compositionally biased region" description="Low complexity" evidence="1">
    <location>
        <begin position="97"/>
        <end position="110"/>
    </location>
</feature>
<dbReference type="Proteomes" id="UP000299102">
    <property type="component" value="Unassembled WGS sequence"/>
</dbReference>